<dbReference type="PROSITE" id="PS51832">
    <property type="entry name" value="HD_GYP"/>
    <property type="match status" value="1"/>
</dbReference>
<dbReference type="SMART" id="SM00471">
    <property type="entry name" value="HDc"/>
    <property type="match status" value="1"/>
</dbReference>
<dbReference type="InterPro" id="IPR048436">
    <property type="entry name" value="MASE12"/>
</dbReference>
<evidence type="ECO:0000313" key="4">
    <source>
        <dbReference type="EMBL" id="RID82461.1"/>
    </source>
</evidence>
<dbReference type="OrthoDB" id="9759601at2"/>
<evidence type="ECO:0000259" key="3">
    <source>
        <dbReference type="PROSITE" id="PS51832"/>
    </source>
</evidence>
<feature type="transmembrane region" description="Helical" evidence="1">
    <location>
        <begin position="156"/>
        <end position="176"/>
    </location>
</feature>
<dbReference type="InterPro" id="IPR037522">
    <property type="entry name" value="HD_GYP_dom"/>
</dbReference>
<dbReference type="PROSITE" id="PS51831">
    <property type="entry name" value="HD"/>
    <property type="match status" value="1"/>
</dbReference>
<feature type="transmembrane region" description="Helical" evidence="1">
    <location>
        <begin position="85"/>
        <end position="103"/>
    </location>
</feature>
<keyword evidence="1" id="KW-0812">Transmembrane</keyword>
<feature type="domain" description="HD-GYP" evidence="3">
    <location>
        <begin position="187"/>
        <end position="383"/>
    </location>
</feature>
<keyword evidence="5" id="KW-1185">Reference proteome</keyword>
<feature type="transmembrane region" description="Helical" evidence="1">
    <location>
        <begin position="17"/>
        <end position="37"/>
    </location>
</feature>
<dbReference type="PANTHER" id="PTHR43155">
    <property type="entry name" value="CYCLIC DI-GMP PHOSPHODIESTERASE PA4108-RELATED"/>
    <property type="match status" value="1"/>
</dbReference>
<dbReference type="InterPro" id="IPR003607">
    <property type="entry name" value="HD/PDEase_dom"/>
</dbReference>
<accession>A0A398AY45</accession>
<evidence type="ECO:0000259" key="2">
    <source>
        <dbReference type="PROSITE" id="PS51831"/>
    </source>
</evidence>
<name>A0A398AY45_9BACI</name>
<dbReference type="InterPro" id="IPR006674">
    <property type="entry name" value="HD_domain"/>
</dbReference>
<dbReference type="Gene3D" id="1.10.3210.10">
    <property type="entry name" value="Hypothetical protein af1432"/>
    <property type="match status" value="1"/>
</dbReference>
<evidence type="ECO:0000313" key="5">
    <source>
        <dbReference type="Proteomes" id="UP000265816"/>
    </source>
</evidence>
<sequence length="390" mass="45169">MQLETNDARLRTEEQRALIWFLGLFYVIFILYDFFYYYIYKKYVMNIEPGLPSDFGYWYYLFVFLLIPITYALRKSKRIYLTKYILISVYIVMSIINDAFTYLGSDLTYQTGNIVEVFFILFTPIFVNKNFFRFVFTGIAFKYIMVGLILKSWQVLLPLTILMIIFGIAFVMLGRFQGYVGAITSSYEKQLSGIVKGIITTIELKDPYTRGHSERVAHYAGSLAKNIGKFSDVELNDFHNACLLHDIGKVNIPDKILMKPGKLTLEEYQVIQTHPEAGAEAIKKINGLGNSIEVIRFHHERWDGKGYPHQLVGERIPLLARIVSIADAFDAMTSSRSYRAAMSCEEAYRRILEGQGTQFDPTLLQYFIEVYPQWVEFHKNYASKKASESK</sequence>
<protein>
    <submittedName>
        <fullName evidence="4">HD-GYP domain-containing protein</fullName>
    </submittedName>
</protein>
<reference evidence="4 5" key="1">
    <citation type="submission" date="2018-08" db="EMBL/GenBank/DDBJ databases">
        <title>Bacillus jemisoniae sp. nov., Bacillus chryseoplanitiae sp. nov., Bacillus resnikiae sp. nov., and Bacillus frankliniae sp. nov., isolated from Viking spacecraft and associated surfaces.</title>
        <authorList>
            <person name="Seuylemezian A."/>
            <person name="Vaishampayan P."/>
        </authorList>
    </citation>
    <scope>NUCLEOTIDE SEQUENCE [LARGE SCALE GENOMIC DNA]</scope>
    <source>
        <strain evidence="4 5">JJ-247</strain>
    </source>
</reference>
<keyword evidence="1" id="KW-0472">Membrane</keyword>
<dbReference type="NCBIfam" id="TIGR00277">
    <property type="entry name" value="HDIG"/>
    <property type="match status" value="1"/>
</dbReference>
<dbReference type="SUPFAM" id="SSF109604">
    <property type="entry name" value="HD-domain/PDEase-like"/>
    <property type="match status" value="1"/>
</dbReference>
<keyword evidence="1" id="KW-1133">Transmembrane helix</keyword>
<organism evidence="4 5">
    <name type="scientific">Mesobacillus zeae</name>
    <dbReference type="NCBI Taxonomy" id="1917180"/>
    <lineage>
        <taxon>Bacteria</taxon>
        <taxon>Bacillati</taxon>
        <taxon>Bacillota</taxon>
        <taxon>Bacilli</taxon>
        <taxon>Bacillales</taxon>
        <taxon>Bacillaceae</taxon>
        <taxon>Mesobacillus</taxon>
    </lineage>
</organism>
<gene>
    <name evidence="4" type="ORF">D1970_18815</name>
</gene>
<feature type="transmembrane region" description="Helical" evidence="1">
    <location>
        <begin position="57"/>
        <end position="73"/>
    </location>
</feature>
<evidence type="ECO:0000256" key="1">
    <source>
        <dbReference type="SAM" id="Phobius"/>
    </source>
</evidence>
<dbReference type="EMBL" id="QWVT01000037">
    <property type="protein sequence ID" value="RID82461.1"/>
    <property type="molecule type" value="Genomic_DNA"/>
</dbReference>
<dbReference type="Pfam" id="PF20971">
    <property type="entry name" value="MASE12"/>
    <property type="match status" value="1"/>
</dbReference>
<dbReference type="AlphaFoldDB" id="A0A398AY45"/>
<dbReference type="Pfam" id="PF13487">
    <property type="entry name" value="HD_5"/>
    <property type="match status" value="1"/>
</dbReference>
<dbReference type="InterPro" id="IPR006675">
    <property type="entry name" value="HDIG_dom"/>
</dbReference>
<proteinExistence type="predicted"/>
<dbReference type="RefSeq" id="WP_119114399.1">
    <property type="nucleotide sequence ID" value="NZ_CBCSEO010000012.1"/>
</dbReference>
<dbReference type="CDD" id="cd00077">
    <property type="entry name" value="HDc"/>
    <property type="match status" value="1"/>
</dbReference>
<feature type="domain" description="HD" evidence="2">
    <location>
        <begin position="209"/>
        <end position="332"/>
    </location>
</feature>
<dbReference type="Proteomes" id="UP000265816">
    <property type="component" value="Unassembled WGS sequence"/>
</dbReference>
<comment type="caution">
    <text evidence="4">The sequence shown here is derived from an EMBL/GenBank/DDBJ whole genome shotgun (WGS) entry which is preliminary data.</text>
</comment>